<evidence type="ECO:0000259" key="7">
    <source>
        <dbReference type="PROSITE" id="PS50089"/>
    </source>
</evidence>
<feature type="compositionally biased region" description="Polar residues" evidence="5">
    <location>
        <begin position="570"/>
        <end position="589"/>
    </location>
</feature>
<dbReference type="GeneID" id="25319297"/>
<dbReference type="EMBL" id="LASV01000392">
    <property type="protein sequence ID" value="KKA19027.1"/>
    <property type="molecule type" value="Genomic_DNA"/>
</dbReference>
<gene>
    <name evidence="8" type="ORF">T310_7021</name>
</gene>
<feature type="compositionally biased region" description="Polar residues" evidence="5">
    <location>
        <begin position="685"/>
        <end position="694"/>
    </location>
</feature>
<dbReference type="InterPro" id="IPR019787">
    <property type="entry name" value="Znf_PHD-finger"/>
</dbReference>
<dbReference type="AlphaFoldDB" id="A0A0F4YL56"/>
<dbReference type="InterPro" id="IPR011011">
    <property type="entry name" value="Znf_FYVE_PHD"/>
</dbReference>
<dbReference type="InterPro" id="IPR001841">
    <property type="entry name" value="Znf_RING"/>
</dbReference>
<comment type="caution">
    <text evidence="8">The sequence shown here is derived from an EMBL/GenBank/DDBJ whole genome shotgun (WGS) entry which is preliminary data.</text>
</comment>
<keyword evidence="2 4" id="KW-0863">Zinc-finger</keyword>
<dbReference type="PANTHER" id="PTHR12618:SF20">
    <property type="entry name" value="PHD AND RING FINGER DOMAIN-CONTAINING PROTEIN 1"/>
    <property type="match status" value="1"/>
</dbReference>
<name>A0A0F4YL56_RASE3</name>
<dbReference type="Pfam" id="PF13639">
    <property type="entry name" value="zf-RING_2"/>
    <property type="match status" value="1"/>
</dbReference>
<dbReference type="Pfam" id="PF00628">
    <property type="entry name" value="PHD"/>
    <property type="match status" value="1"/>
</dbReference>
<dbReference type="Gene3D" id="3.30.40.10">
    <property type="entry name" value="Zinc/RING finger domain, C3HC4 (zinc finger)"/>
    <property type="match status" value="2"/>
</dbReference>
<evidence type="ECO:0000256" key="4">
    <source>
        <dbReference type="PROSITE-ProRule" id="PRU00175"/>
    </source>
</evidence>
<dbReference type="GO" id="GO:0008270">
    <property type="term" value="F:zinc ion binding"/>
    <property type="evidence" value="ECO:0007669"/>
    <property type="project" value="UniProtKB-KW"/>
</dbReference>
<dbReference type="RefSeq" id="XP_013325639.1">
    <property type="nucleotide sequence ID" value="XM_013470185.1"/>
</dbReference>
<dbReference type="OrthoDB" id="8062037at2759"/>
<keyword evidence="9" id="KW-1185">Reference proteome</keyword>
<feature type="region of interest" description="Disordered" evidence="5">
    <location>
        <begin position="438"/>
        <end position="476"/>
    </location>
</feature>
<evidence type="ECO:0000256" key="1">
    <source>
        <dbReference type="ARBA" id="ARBA00022723"/>
    </source>
</evidence>
<dbReference type="SUPFAM" id="SSF57850">
    <property type="entry name" value="RING/U-box"/>
    <property type="match status" value="1"/>
</dbReference>
<organism evidence="8 9">
    <name type="scientific">Rasamsonia emersonii (strain ATCC 16479 / CBS 393.64 / IMI 116815)</name>
    <dbReference type="NCBI Taxonomy" id="1408163"/>
    <lineage>
        <taxon>Eukaryota</taxon>
        <taxon>Fungi</taxon>
        <taxon>Dikarya</taxon>
        <taxon>Ascomycota</taxon>
        <taxon>Pezizomycotina</taxon>
        <taxon>Eurotiomycetes</taxon>
        <taxon>Eurotiomycetidae</taxon>
        <taxon>Eurotiales</taxon>
        <taxon>Trichocomaceae</taxon>
        <taxon>Rasamsonia</taxon>
    </lineage>
</organism>
<reference evidence="8 9" key="1">
    <citation type="submission" date="2015-04" db="EMBL/GenBank/DDBJ databases">
        <authorList>
            <person name="Heijne W.H."/>
            <person name="Fedorova N.D."/>
            <person name="Nierman W.C."/>
            <person name="Vollebregt A.W."/>
            <person name="Zhao Z."/>
            <person name="Wu L."/>
            <person name="Kumar M."/>
            <person name="Stam H."/>
            <person name="van den Berg M.A."/>
            <person name="Pel H.J."/>
        </authorList>
    </citation>
    <scope>NUCLEOTIDE SEQUENCE [LARGE SCALE GENOMIC DNA]</scope>
    <source>
        <strain evidence="8 9">CBS 393.64</strain>
    </source>
</reference>
<feature type="compositionally biased region" description="Basic and acidic residues" evidence="5">
    <location>
        <begin position="655"/>
        <end position="679"/>
    </location>
</feature>
<evidence type="ECO:0000313" key="8">
    <source>
        <dbReference type="EMBL" id="KKA19027.1"/>
    </source>
</evidence>
<feature type="compositionally biased region" description="Low complexity" evidence="5">
    <location>
        <begin position="633"/>
        <end position="654"/>
    </location>
</feature>
<dbReference type="PROSITE" id="PS50016">
    <property type="entry name" value="ZF_PHD_2"/>
    <property type="match status" value="1"/>
</dbReference>
<evidence type="ECO:0000259" key="6">
    <source>
        <dbReference type="PROSITE" id="PS50016"/>
    </source>
</evidence>
<accession>A0A0F4YL56</accession>
<evidence type="ECO:0000256" key="3">
    <source>
        <dbReference type="ARBA" id="ARBA00022833"/>
    </source>
</evidence>
<dbReference type="PANTHER" id="PTHR12618">
    <property type="entry name" value="PHD AND RING FINGER DOMAIN-CONTAINING PROTEIN 1"/>
    <property type="match status" value="1"/>
</dbReference>
<feature type="compositionally biased region" description="Low complexity" evidence="5">
    <location>
        <begin position="590"/>
        <end position="615"/>
    </location>
</feature>
<dbReference type="InterPro" id="IPR047157">
    <property type="entry name" value="PHRF1/Atg35"/>
</dbReference>
<feature type="region of interest" description="Disordered" evidence="5">
    <location>
        <begin position="173"/>
        <end position="218"/>
    </location>
</feature>
<evidence type="ECO:0000256" key="2">
    <source>
        <dbReference type="ARBA" id="ARBA00022771"/>
    </source>
</evidence>
<evidence type="ECO:0000256" key="5">
    <source>
        <dbReference type="SAM" id="MobiDB-lite"/>
    </source>
</evidence>
<dbReference type="SMART" id="SM00249">
    <property type="entry name" value="PHD"/>
    <property type="match status" value="1"/>
</dbReference>
<dbReference type="Proteomes" id="UP000053958">
    <property type="component" value="Unassembled WGS sequence"/>
</dbReference>
<dbReference type="PROSITE" id="PS50089">
    <property type="entry name" value="ZF_RING_2"/>
    <property type="match status" value="1"/>
</dbReference>
<feature type="domain" description="RING-type" evidence="7">
    <location>
        <begin position="224"/>
        <end position="250"/>
    </location>
</feature>
<proteinExistence type="predicted"/>
<evidence type="ECO:0000313" key="9">
    <source>
        <dbReference type="Proteomes" id="UP000053958"/>
    </source>
</evidence>
<dbReference type="SUPFAM" id="SSF57903">
    <property type="entry name" value="FYVE/PHD zinc finger"/>
    <property type="match status" value="1"/>
</dbReference>
<feature type="domain" description="PHD-type" evidence="6">
    <location>
        <begin position="296"/>
        <end position="344"/>
    </location>
</feature>
<feature type="region of interest" description="Disordered" evidence="5">
    <location>
        <begin position="490"/>
        <end position="702"/>
    </location>
</feature>
<keyword evidence="3" id="KW-0862">Zinc</keyword>
<keyword evidence="1" id="KW-0479">Metal-binding</keyword>
<dbReference type="STRING" id="1408163.A0A0F4YL56"/>
<sequence>MCTDVSTPFAVPVIDSDDWTDWVHGRVLSAVQEQQATIRGSIRLKSQPSPRNVAFSPVDPKARLPGQDANRRQYVIWKQLDGFQTLEHMYSFVCLLSSTADRFLTRRLAHGTGHVASQTRLALARWPGAFKRRPARSPLRASASSLLALLSSLHPRSSLELLFMPSLRDLGGGASPSPVAEAVPRPDDNNDDDGGNVTIDTKPQVRSPRGAGDGEEDPGQIAHLLPCGHILHNNCLKPWVERANSCPICRQSFNVVELSDTPGGPVISSYVVQDKVQVPDVDPSMIVEEVTDDSDSQPCAICGSNDNEEVLLLCDGCDVPSHTYCLGLDAIPFEAWYCDQCEAQRAIGAVSDASSRLSRRRPERRTRAQQRRLRIHNQANSLQWARVWQSVYDSLNLDLDFPFDDDQTVDRFLQQNRRQAAQRRDFRSWQRRYQIAERQGGGHRFREPAEILDEYAPRPSRPRVPRAPTPEPESLEEMRAWNAFERARELENDPSAARKRKSPTLSPSPEPAEPERKLKRPRTRRPEELAAMAQNGETSRSAARLNAENNSGGPSFLQSLLKEVEEAYANRNNNSVGPSAQSCNTPTDYPNTSGPSSPSLSPASSNPASPRLSSTSPPPHMRRRPVSPVQLGSSSDAVSPSSPSPDFSPSVSPVQDRDAETRRARPDASHVRGSRRAEKSAGPSARSNDGSPSRNGLPLSVKTDVQKLVGAELKPFYRRKEISKEEYTDINRTISRKLYERVGEVETLEGETLAQLKEVAKEEVQKAVEALQEKKRNEQ</sequence>
<dbReference type="InterPro" id="IPR013083">
    <property type="entry name" value="Znf_RING/FYVE/PHD"/>
</dbReference>
<protein>
    <submittedName>
        <fullName evidence="8">PHD and RING finger domain protein</fullName>
    </submittedName>
</protein>
<dbReference type="InterPro" id="IPR001965">
    <property type="entry name" value="Znf_PHD"/>
</dbReference>
<feature type="compositionally biased region" description="Polar residues" evidence="5">
    <location>
        <begin position="535"/>
        <end position="558"/>
    </location>
</feature>